<sequence length="301" mass="31890">MFRKAILLALAGAVAVFGASDWDDQSIAQYILTIQQAESALFTQGLAQFSDSDFHTAGYATWVRNRFKQIAAHEAAHVTQLTDALSANAPAECTYNFGFSDVASFIDLAQRFTTVEASAGLGSLPFIDGSGLAVNIAAAGASESRQAAWITSAVQKRQPWNGAWETPLEPSAAYSLIVPYIDECPDANPDLPLRSYPALTVYPGYPEQGGTVFVSLTLKAAAAKYYLAWLDGLTVQYTPIANGQAAVPEGLDGTVYAAVVSTQDPPSAANLVSGFAVVQFPFDSSAVDTTEDNLPKVSTKN</sequence>
<dbReference type="Proteomes" id="UP000184267">
    <property type="component" value="Unassembled WGS sequence"/>
</dbReference>
<proteinExistence type="predicted"/>
<dbReference type="AlphaFoldDB" id="A0A1M2VBN1"/>
<organism evidence="2 3">
    <name type="scientific">Trametes pubescens</name>
    <name type="common">White-rot fungus</name>
    <dbReference type="NCBI Taxonomy" id="154538"/>
    <lineage>
        <taxon>Eukaryota</taxon>
        <taxon>Fungi</taxon>
        <taxon>Dikarya</taxon>
        <taxon>Basidiomycota</taxon>
        <taxon>Agaricomycotina</taxon>
        <taxon>Agaricomycetes</taxon>
        <taxon>Polyporales</taxon>
        <taxon>Polyporaceae</taxon>
        <taxon>Trametes</taxon>
    </lineage>
</organism>
<dbReference type="EMBL" id="MNAD01001491">
    <property type="protein sequence ID" value="OJT05071.1"/>
    <property type="molecule type" value="Genomic_DNA"/>
</dbReference>
<keyword evidence="3" id="KW-1185">Reference proteome</keyword>
<feature type="signal peptide" evidence="1">
    <location>
        <begin position="1"/>
        <end position="18"/>
    </location>
</feature>
<gene>
    <name evidence="2" type="ORF">TRAPUB_4136</name>
</gene>
<dbReference type="InterPro" id="IPR039254">
    <property type="entry name" value="Rds1"/>
</dbReference>
<feature type="chain" id="PRO_5012950966" evidence="1">
    <location>
        <begin position="19"/>
        <end position="301"/>
    </location>
</feature>
<dbReference type="PANTHER" id="PTHR38705:SF1">
    <property type="entry name" value="PROTEIN RDS1"/>
    <property type="match status" value="1"/>
</dbReference>
<evidence type="ECO:0000256" key="1">
    <source>
        <dbReference type="SAM" id="SignalP"/>
    </source>
</evidence>
<name>A0A1M2VBN1_TRAPU</name>
<dbReference type="OMA" id="WETPLEP"/>
<dbReference type="OrthoDB" id="1001765at2759"/>
<reference evidence="2 3" key="1">
    <citation type="submission" date="2016-10" db="EMBL/GenBank/DDBJ databases">
        <title>Genome sequence of the basidiomycete white-rot fungus Trametes pubescens.</title>
        <authorList>
            <person name="Makela M.R."/>
            <person name="Granchi Z."/>
            <person name="Peng M."/>
            <person name="De Vries R.P."/>
            <person name="Grigoriev I."/>
            <person name="Riley R."/>
            <person name="Hilden K."/>
        </authorList>
    </citation>
    <scope>NUCLEOTIDE SEQUENCE [LARGE SCALE GENOMIC DNA]</scope>
    <source>
        <strain evidence="2 3">FBCC735</strain>
    </source>
</reference>
<evidence type="ECO:0000313" key="3">
    <source>
        <dbReference type="Proteomes" id="UP000184267"/>
    </source>
</evidence>
<keyword evidence="1" id="KW-0732">Signal</keyword>
<comment type="caution">
    <text evidence="2">The sequence shown here is derived from an EMBL/GenBank/DDBJ whole genome shotgun (WGS) entry which is preliminary data.</text>
</comment>
<dbReference type="STRING" id="154538.A0A1M2VBN1"/>
<accession>A0A1M2VBN1</accession>
<dbReference type="Pfam" id="PF13668">
    <property type="entry name" value="Ferritin_2"/>
    <property type="match status" value="1"/>
</dbReference>
<protein>
    <submittedName>
        <fullName evidence="2">Protein rds1</fullName>
    </submittedName>
</protein>
<dbReference type="PANTHER" id="PTHR38705">
    <property type="entry name" value="PROTEIN RDS1"/>
    <property type="match status" value="1"/>
</dbReference>
<evidence type="ECO:0000313" key="2">
    <source>
        <dbReference type="EMBL" id="OJT05071.1"/>
    </source>
</evidence>